<dbReference type="Pfam" id="PF00958">
    <property type="entry name" value="GMP_synt_C"/>
    <property type="match status" value="1"/>
</dbReference>
<evidence type="ECO:0000313" key="13">
    <source>
        <dbReference type="Proteomes" id="UP000316921"/>
    </source>
</evidence>
<accession>A0A518BJ97</accession>
<dbReference type="Gene3D" id="3.30.300.10">
    <property type="match status" value="1"/>
</dbReference>
<organism evidence="12 13">
    <name type="scientific">Engelhardtia mirabilis</name>
    <dbReference type="NCBI Taxonomy" id="2528011"/>
    <lineage>
        <taxon>Bacteria</taxon>
        <taxon>Pseudomonadati</taxon>
        <taxon>Planctomycetota</taxon>
        <taxon>Planctomycetia</taxon>
        <taxon>Planctomycetia incertae sedis</taxon>
        <taxon>Engelhardtia</taxon>
    </lineage>
</organism>
<keyword evidence="6 9" id="KW-0658">Purine biosynthesis</keyword>
<dbReference type="GO" id="GO:0005524">
    <property type="term" value="F:ATP binding"/>
    <property type="evidence" value="ECO:0007669"/>
    <property type="project" value="UniProtKB-UniRule"/>
</dbReference>
<evidence type="ECO:0000256" key="8">
    <source>
        <dbReference type="ARBA" id="ARBA00022962"/>
    </source>
</evidence>
<evidence type="ECO:0000256" key="3">
    <source>
        <dbReference type="ARBA" id="ARBA00022598"/>
    </source>
</evidence>
<dbReference type="FunFam" id="3.30.300.10:FF:000002">
    <property type="entry name" value="GMP synthase [glutamine-hydrolyzing]"/>
    <property type="match status" value="1"/>
</dbReference>
<feature type="active site" description="Nucleophile" evidence="9">
    <location>
        <position position="97"/>
    </location>
</feature>
<dbReference type="GO" id="GO:0005829">
    <property type="term" value="C:cytosol"/>
    <property type="evidence" value="ECO:0007669"/>
    <property type="project" value="TreeGrafter"/>
</dbReference>
<evidence type="ECO:0000256" key="4">
    <source>
        <dbReference type="ARBA" id="ARBA00022741"/>
    </source>
</evidence>
<dbReference type="PROSITE" id="PS51273">
    <property type="entry name" value="GATASE_TYPE_1"/>
    <property type="match status" value="1"/>
</dbReference>
<dbReference type="RefSeq" id="WP_145064850.1">
    <property type="nucleotide sequence ID" value="NZ_CP036287.1"/>
</dbReference>
<dbReference type="InterPro" id="IPR025777">
    <property type="entry name" value="GMPS_ATP_PPase_dom"/>
</dbReference>
<dbReference type="Gene3D" id="3.40.50.620">
    <property type="entry name" value="HUPs"/>
    <property type="match status" value="1"/>
</dbReference>
<comment type="catalytic activity">
    <reaction evidence="9">
        <text>XMP + L-glutamine + ATP + H2O = GMP + L-glutamate + AMP + diphosphate + 2 H(+)</text>
        <dbReference type="Rhea" id="RHEA:11680"/>
        <dbReference type="ChEBI" id="CHEBI:15377"/>
        <dbReference type="ChEBI" id="CHEBI:15378"/>
        <dbReference type="ChEBI" id="CHEBI:29985"/>
        <dbReference type="ChEBI" id="CHEBI:30616"/>
        <dbReference type="ChEBI" id="CHEBI:33019"/>
        <dbReference type="ChEBI" id="CHEBI:57464"/>
        <dbReference type="ChEBI" id="CHEBI:58115"/>
        <dbReference type="ChEBI" id="CHEBI:58359"/>
        <dbReference type="ChEBI" id="CHEBI:456215"/>
        <dbReference type="EC" id="6.3.5.2"/>
    </reaction>
</comment>
<dbReference type="NCBIfam" id="TIGR00888">
    <property type="entry name" value="guaA_Nterm"/>
    <property type="match status" value="1"/>
</dbReference>
<feature type="binding site" evidence="10">
    <location>
        <begin position="239"/>
        <end position="245"/>
    </location>
    <ligand>
        <name>ATP</name>
        <dbReference type="ChEBI" id="CHEBI:30616"/>
    </ligand>
</feature>
<dbReference type="FunFam" id="3.40.50.880:FF:000001">
    <property type="entry name" value="GMP synthase [glutamine-hydrolyzing]"/>
    <property type="match status" value="1"/>
</dbReference>
<dbReference type="InterPro" id="IPR014729">
    <property type="entry name" value="Rossmann-like_a/b/a_fold"/>
</dbReference>
<keyword evidence="7 9" id="KW-0067">ATP-binding</keyword>
<feature type="active site" evidence="9">
    <location>
        <position position="186"/>
    </location>
</feature>
<evidence type="ECO:0000256" key="5">
    <source>
        <dbReference type="ARBA" id="ARBA00022749"/>
    </source>
</evidence>
<dbReference type="HAMAP" id="MF_00344">
    <property type="entry name" value="GMP_synthase"/>
    <property type="match status" value="1"/>
</dbReference>
<dbReference type="InterPro" id="IPR022310">
    <property type="entry name" value="NAD/GMP_synthase"/>
</dbReference>
<dbReference type="CDD" id="cd01742">
    <property type="entry name" value="GATase1_GMP_Synthase"/>
    <property type="match status" value="1"/>
</dbReference>
<keyword evidence="13" id="KW-1185">Reference proteome</keyword>
<feature type="domain" description="GMPS ATP-PPase" evidence="11">
    <location>
        <begin position="211"/>
        <end position="404"/>
    </location>
</feature>
<dbReference type="EC" id="6.3.5.2" evidence="9"/>
<evidence type="ECO:0000313" key="12">
    <source>
        <dbReference type="EMBL" id="QDU67038.1"/>
    </source>
</evidence>
<comment type="function">
    <text evidence="1 9">Catalyzes the synthesis of GMP from XMP.</text>
</comment>
<dbReference type="PRINTS" id="PR00096">
    <property type="entry name" value="GATASE"/>
</dbReference>
<dbReference type="Pfam" id="PF00117">
    <property type="entry name" value="GATase"/>
    <property type="match status" value="1"/>
</dbReference>
<dbReference type="InterPro" id="IPR004739">
    <property type="entry name" value="GMP_synth_GATase"/>
</dbReference>
<dbReference type="Gene3D" id="3.40.50.880">
    <property type="match status" value="1"/>
</dbReference>
<proteinExistence type="inferred from homology"/>
<dbReference type="SUPFAM" id="SSF54810">
    <property type="entry name" value="GMP synthetase C-terminal dimerisation domain"/>
    <property type="match status" value="1"/>
</dbReference>
<dbReference type="InterPro" id="IPR017926">
    <property type="entry name" value="GATASE"/>
</dbReference>
<keyword evidence="8 9" id="KW-0315">Glutamine amidotransferase</keyword>
<dbReference type="NCBIfam" id="TIGR00884">
    <property type="entry name" value="guaA_Cterm"/>
    <property type="match status" value="1"/>
</dbReference>
<keyword evidence="3 9" id="KW-0436">Ligase</keyword>
<dbReference type="UniPathway" id="UPA00189">
    <property type="reaction ID" value="UER00296"/>
</dbReference>
<dbReference type="InterPro" id="IPR022955">
    <property type="entry name" value="GMP_synthase"/>
</dbReference>
<evidence type="ECO:0000256" key="6">
    <source>
        <dbReference type="ARBA" id="ARBA00022755"/>
    </source>
</evidence>
<dbReference type="NCBIfam" id="NF000848">
    <property type="entry name" value="PRK00074.1"/>
    <property type="match status" value="1"/>
</dbReference>
<dbReference type="Pfam" id="PF02540">
    <property type="entry name" value="NAD_synthase"/>
    <property type="match status" value="1"/>
</dbReference>
<dbReference type="PROSITE" id="PS51553">
    <property type="entry name" value="GMPS_ATP_PPASE"/>
    <property type="match status" value="1"/>
</dbReference>
<dbReference type="FunFam" id="3.40.50.620:FF:000001">
    <property type="entry name" value="GMP synthase [glutamine-hydrolyzing]"/>
    <property type="match status" value="1"/>
</dbReference>
<dbReference type="GO" id="GO:0003921">
    <property type="term" value="F:GMP synthase activity"/>
    <property type="evidence" value="ECO:0007669"/>
    <property type="project" value="InterPro"/>
</dbReference>
<dbReference type="InterPro" id="IPR001674">
    <property type="entry name" value="GMP_synth_C"/>
</dbReference>
<gene>
    <name evidence="12" type="primary">guaA_2</name>
    <name evidence="9" type="synonym">guaA</name>
    <name evidence="12" type="ORF">Pla133_21160</name>
</gene>
<comment type="pathway">
    <text evidence="2 9">Purine metabolism; GMP biosynthesis; GMP from XMP (L-Gln route): step 1/1.</text>
</comment>
<dbReference type="KEGG" id="pbap:Pla133_21160"/>
<name>A0A518BJ97_9BACT</name>
<dbReference type="AlphaFoldDB" id="A0A518BJ97"/>
<reference evidence="12 13" key="1">
    <citation type="submission" date="2019-02" db="EMBL/GenBank/DDBJ databases">
        <title>Deep-cultivation of Planctomycetes and their phenomic and genomic characterization uncovers novel biology.</title>
        <authorList>
            <person name="Wiegand S."/>
            <person name="Jogler M."/>
            <person name="Boedeker C."/>
            <person name="Pinto D."/>
            <person name="Vollmers J."/>
            <person name="Rivas-Marin E."/>
            <person name="Kohn T."/>
            <person name="Peeters S.H."/>
            <person name="Heuer A."/>
            <person name="Rast P."/>
            <person name="Oberbeckmann S."/>
            <person name="Bunk B."/>
            <person name="Jeske O."/>
            <person name="Meyerdierks A."/>
            <person name="Storesund J.E."/>
            <person name="Kallscheuer N."/>
            <person name="Luecker S."/>
            <person name="Lage O.M."/>
            <person name="Pohl T."/>
            <person name="Merkel B.J."/>
            <person name="Hornburger P."/>
            <person name="Mueller R.-W."/>
            <person name="Bruemmer F."/>
            <person name="Labrenz M."/>
            <person name="Spormann A.M."/>
            <person name="Op den Camp H."/>
            <person name="Overmann J."/>
            <person name="Amann R."/>
            <person name="Jetten M.S.M."/>
            <person name="Mascher T."/>
            <person name="Medema M.H."/>
            <person name="Devos D.P."/>
            <person name="Kaster A.-K."/>
            <person name="Ovreas L."/>
            <person name="Rohde M."/>
            <person name="Galperin M.Y."/>
            <person name="Jogler C."/>
        </authorList>
    </citation>
    <scope>NUCLEOTIDE SEQUENCE [LARGE SCALE GENOMIC DNA]</scope>
    <source>
        <strain evidence="12 13">Pla133</strain>
    </source>
</reference>
<dbReference type="SUPFAM" id="SSF52402">
    <property type="entry name" value="Adenine nucleotide alpha hydrolases-like"/>
    <property type="match status" value="1"/>
</dbReference>
<keyword evidence="5 9" id="KW-0332">GMP biosynthesis</keyword>
<comment type="subunit">
    <text evidence="9">Homodimer.</text>
</comment>
<evidence type="ECO:0000256" key="2">
    <source>
        <dbReference type="ARBA" id="ARBA00005153"/>
    </source>
</evidence>
<evidence type="ECO:0000256" key="10">
    <source>
        <dbReference type="PROSITE-ProRule" id="PRU00886"/>
    </source>
</evidence>
<dbReference type="SUPFAM" id="SSF52317">
    <property type="entry name" value="Class I glutamine amidotransferase-like"/>
    <property type="match status" value="1"/>
</dbReference>
<protein>
    <recommendedName>
        <fullName evidence="9">GMP synthase [glutamine-hydrolyzing]</fullName>
        <ecNumber evidence="9">6.3.5.2</ecNumber>
    </recommendedName>
    <alternativeName>
        <fullName evidence="9">GMP synthetase</fullName>
    </alternativeName>
    <alternativeName>
        <fullName evidence="9">Glutamine amidotransferase</fullName>
    </alternativeName>
</protein>
<keyword evidence="4 9" id="KW-0547">Nucleotide-binding</keyword>
<evidence type="ECO:0000259" key="11">
    <source>
        <dbReference type="PROSITE" id="PS51553"/>
    </source>
</evidence>
<evidence type="ECO:0000256" key="1">
    <source>
        <dbReference type="ARBA" id="ARBA00002332"/>
    </source>
</evidence>
<dbReference type="EMBL" id="CP036287">
    <property type="protein sequence ID" value="QDU67038.1"/>
    <property type="molecule type" value="Genomic_DNA"/>
</dbReference>
<dbReference type="PANTHER" id="PTHR11922">
    <property type="entry name" value="GMP SYNTHASE-RELATED"/>
    <property type="match status" value="1"/>
</dbReference>
<dbReference type="PANTHER" id="PTHR11922:SF2">
    <property type="entry name" value="GMP SYNTHASE [GLUTAMINE-HYDROLYZING]"/>
    <property type="match status" value="1"/>
</dbReference>
<sequence>MPETKSIETASAVPATAPDGILVVDLGAQYAQLIARRVREANVWSEIAPPSLALETAARMNLKGIVLSGGPASVYASDAPQIPTELLELGVPVLGICYGMQWMTQTLGGEVLPANAREFGRTSIAVAEPEALFRGLDGHTVVWMSHGDQVAELPEGFRTYATSENCPFAAVGDPERGFFGIQFHPEVTHTVRGREVIDNFIHAVCGAKDDWSPDSIVDAQVARVREQVGEHGEVVLGLSGGVDSSVAAVILHKAIGDRLHCIFVDNGLLRKGERQVVETLFGEHFQMDLTVVDAGAKFLAELAGVTDPERKRKIIGHEFVEVFREEAKRFKQANFLGQGTLYPDVIESIAAHGGSTDVIKSHHNVGGLPDDLEMELIEPLRELFKDEVRAIGRQLGLASVVVDRQPFPGPGLAVRIVGEITPENVRLLQEADAIVTSEIEAVGADEGLWQYFAVLLPVKSVGVMGDARTYESCCALRVVQSEDAMTADWAYLPQELLQRISNRIINEVRGINRVVLDISSKPPATIEWE</sequence>
<dbReference type="CDD" id="cd01997">
    <property type="entry name" value="GMP_synthase_C"/>
    <property type="match status" value="1"/>
</dbReference>
<dbReference type="PRINTS" id="PR00097">
    <property type="entry name" value="ANTSNTHASEII"/>
</dbReference>
<feature type="active site" evidence="9">
    <location>
        <position position="184"/>
    </location>
</feature>
<evidence type="ECO:0000256" key="9">
    <source>
        <dbReference type="HAMAP-Rule" id="MF_00344"/>
    </source>
</evidence>
<dbReference type="InterPro" id="IPR029062">
    <property type="entry name" value="Class_I_gatase-like"/>
</dbReference>
<evidence type="ECO:0000256" key="7">
    <source>
        <dbReference type="ARBA" id="ARBA00022840"/>
    </source>
</evidence>
<dbReference type="Proteomes" id="UP000316921">
    <property type="component" value="Chromosome"/>
</dbReference>